<organism evidence="1">
    <name type="scientific">marine sediment metagenome</name>
    <dbReference type="NCBI Taxonomy" id="412755"/>
    <lineage>
        <taxon>unclassified sequences</taxon>
        <taxon>metagenomes</taxon>
        <taxon>ecological metagenomes</taxon>
    </lineage>
</organism>
<evidence type="ECO:0000313" key="1">
    <source>
        <dbReference type="EMBL" id="KKM26946.1"/>
    </source>
</evidence>
<comment type="caution">
    <text evidence="1">The sequence shown here is derived from an EMBL/GenBank/DDBJ whole genome shotgun (WGS) entry which is preliminary data.</text>
</comment>
<accession>A0A0F9IH92</accession>
<name>A0A0F9IH92_9ZZZZ</name>
<protein>
    <submittedName>
        <fullName evidence="1">Uncharacterized protein</fullName>
    </submittedName>
</protein>
<dbReference type="AlphaFoldDB" id="A0A0F9IH92"/>
<sequence length="193" mass="19953">MSAPTGYKQVPNQIPEQTSGLQQLLAMLQGSGAEGFEQAIQHLMGIISGSDESFASIEAPILRQFQEETLPQLQERITSQFGGGASSGQAQILGRAGATLQENLAAQRGEMRQQSVQALIDTYLRGQGIAQSAQPFGYQQEGTGFFGKLGKATGGAFTGGLQGAAIGSMFPGIGTTAGAVTGAIGGAFKSYFD</sequence>
<gene>
    <name evidence="1" type="ORF">LCGC14_1579670</name>
</gene>
<dbReference type="EMBL" id="LAZR01012415">
    <property type="protein sequence ID" value="KKM26946.1"/>
    <property type="molecule type" value="Genomic_DNA"/>
</dbReference>
<reference evidence="1" key="1">
    <citation type="journal article" date="2015" name="Nature">
        <title>Complex archaea that bridge the gap between prokaryotes and eukaryotes.</title>
        <authorList>
            <person name="Spang A."/>
            <person name="Saw J.H."/>
            <person name="Jorgensen S.L."/>
            <person name="Zaremba-Niedzwiedzka K."/>
            <person name="Martijn J."/>
            <person name="Lind A.E."/>
            <person name="van Eijk R."/>
            <person name="Schleper C."/>
            <person name="Guy L."/>
            <person name="Ettema T.J."/>
        </authorList>
    </citation>
    <scope>NUCLEOTIDE SEQUENCE</scope>
</reference>
<proteinExistence type="predicted"/>